<evidence type="ECO:0000313" key="2">
    <source>
        <dbReference type="Proteomes" id="UP000324222"/>
    </source>
</evidence>
<gene>
    <name evidence="1" type="ORF">E2C01_078843</name>
</gene>
<proteinExistence type="predicted"/>
<protein>
    <submittedName>
        <fullName evidence="1">Uncharacterized protein</fullName>
    </submittedName>
</protein>
<dbReference type="EMBL" id="VSRR010064445">
    <property type="protein sequence ID" value="MPC84116.1"/>
    <property type="molecule type" value="Genomic_DNA"/>
</dbReference>
<dbReference type="AlphaFoldDB" id="A0A5B7IR72"/>
<reference evidence="1 2" key="1">
    <citation type="submission" date="2019-05" db="EMBL/GenBank/DDBJ databases">
        <title>Another draft genome of Portunus trituberculatus and its Hox gene families provides insights of decapod evolution.</title>
        <authorList>
            <person name="Jeong J.-H."/>
            <person name="Song I."/>
            <person name="Kim S."/>
            <person name="Choi T."/>
            <person name="Kim D."/>
            <person name="Ryu S."/>
            <person name="Kim W."/>
        </authorList>
    </citation>
    <scope>NUCLEOTIDE SEQUENCE [LARGE SCALE GENOMIC DNA]</scope>
    <source>
        <tissue evidence="1">Muscle</tissue>
    </source>
</reference>
<organism evidence="1 2">
    <name type="scientific">Portunus trituberculatus</name>
    <name type="common">Swimming crab</name>
    <name type="synonym">Neptunus trituberculatus</name>
    <dbReference type="NCBI Taxonomy" id="210409"/>
    <lineage>
        <taxon>Eukaryota</taxon>
        <taxon>Metazoa</taxon>
        <taxon>Ecdysozoa</taxon>
        <taxon>Arthropoda</taxon>
        <taxon>Crustacea</taxon>
        <taxon>Multicrustacea</taxon>
        <taxon>Malacostraca</taxon>
        <taxon>Eumalacostraca</taxon>
        <taxon>Eucarida</taxon>
        <taxon>Decapoda</taxon>
        <taxon>Pleocyemata</taxon>
        <taxon>Brachyura</taxon>
        <taxon>Eubrachyura</taxon>
        <taxon>Portunoidea</taxon>
        <taxon>Portunidae</taxon>
        <taxon>Portuninae</taxon>
        <taxon>Portunus</taxon>
    </lineage>
</organism>
<dbReference type="Proteomes" id="UP000324222">
    <property type="component" value="Unassembled WGS sequence"/>
</dbReference>
<evidence type="ECO:0000313" key="1">
    <source>
        <dbReference type="EMBL" id="MPC84116.1"/>
    </source>
</evidence>
<comment type="caution">
    <text evidence="1">The sequence shown here is derived from an EMBL/GenBank/DDBJ whole genome shotgun (WGS) entry which is preliminary data.</text>
</comment>
<keyword evidence="2" id="KW-1185">Reference proteome</keyword>
<accession>A0A5B7IR72</accession>
<name>A0A5B7IR72_PORTR</name>
<sequence>MHVLLRCNSQRKLYNVATFNKSNSILEASKYDPVVLVRLSGVSDLMSAKGKYLNTWYQRFVRRTSKTHKSAN</sequence>